<feature type="coiled-coil region" evidence="4">
    <location>
        <begin position="297"/>
        <end position="331"/>
    </location>
</feature>
<dbReference type="PROSITE" id="PS50294">
    <property type="entry name" value="WD_REPEATS_REGION"/>
    <property type="match status" value="1"/>
</dbReference>
<dbReference type="GO" id="GO:0045717">
    <property type="term" value="P:negative regulation of fatty acid biosynthetic process"/>
    <property type="evidence" value="ECO:0007669"/>
    <property type="project" value="TreeGrafter"/>
</dbReference>
<dbReference type="Pfam" id="PF00400">
    <property type="entry name" value="WD40"/>
    <property type="match status" value="1"/>
</dbReference>
<dbReference type="InterPro" id="IPR015943">
    <property type="entry name" value="WD40/YVTN_repeat-like_dom_sf"/>
</dbReference>
<dbReference type="Gene3D" id="2.130.10.10">
    <property type="entry name" value="YVTN repeat-like/Quinoprotein amine dehydrogenase"/>
    <property type="match status" value="1"/>
</dbReference>
<evidence type="ECO:0000256" key="1">
    <source>
        <dbReference type="ARBA" id="ARBA00022574"/>
    </source>
</evidence>
<gene>
    <name evidence="5" type="ORF">IW261DRAFT_1575728</name>
</gene>
<dbReference type="InterPro" id="IPR001680">
    <property type="entry name" value="WD40_rpt"/>
</dbReference>
<dbReference type="PANTHER" id="PTHR15574:SF43">
    <property type="entry name" value="DDB1- AND CUL4-ASSOCIATED FACTOR 5"/>
    <property type="match status" value="1"/>
</dbReference>
<evidence type="ECO:0000256" key="3">
    <source>
        <dbReference type="PROSITE-ProRule" id="PRU00221"/>
    </source>
</evidence>
<reference evidence="5" key="1">
    <citation type="submission" date="2023-06" db="EMBL/GenBank/DDBJ databases">
        <authorList>
            <consortium name="Lawrence Berkeley National Laboratory"/>
            <person name="Ahrendt S."/>
            <person name="Sahu N."/>
            <person name="Indic B."/>
            <person name="Wong-Bajracharya J."/>
            <person name="Merenyi Z."/>
            <person name="Ke H.-M."/>
            <person name="Monk M."/>
            <person name="Kocsube S."/>
            <person name="Drula E."/>
            <person name="Lipzen A."/>
            <person name="Balint B."/>
            <person name="Henrissat B."/>
            <person name="Andreopoulos B."/>
            <person name="Martin F.M."/>
            <person name="Harder C.B."/>
            <person name="Rigling D."/>
            <person name="Ford K.L."/>
            <person name="Foster G.D."/>
            <person name="Pangilinan J."/>
            <person name="Papanicolaou A."/>
            <person name="Barry K."/>
            <person name="LaButti K."/>
            <person name="Viragh M."/>
            <person name="Koriabine M."/>
            <person name="Yan M."/>
            <person name="Riley R."/>
            <person name="Champramary S."/>
            <person name="Plett K.L."/>
            <person name="Tsai I.J."/>
            <person name="Slot J."/>
            <person name="Sipos G."/>
            <person name="Plett J."/>
            <person name="Nagy L.G."/>
            <person name="Grigoriev I.V."/>
        </authorList>
    </citation>
    <scope>NUCLEOTIDE SEQUENCE</scope>
    <source>
        <strain evidence="5">ICMP 16352</strain>
    </source>
</reference>
<protein>
    <submittedName>
        <fullName evidence="5">WD40-repeat-containing domain protein</fullName>
    </submittedName>
</protein>
<accession>A0AA39NCZ8</accession>
<dbReference type="InterPro" id="IPR045151">
    <property type="entry name" value="DCAF8"/>
</dbReference>
<evidence type="ECO:0000313" key="5">
    <source>
        <dbReference type="EMBL" id="KAK0463375.1"/>
    </source>
</evidence>
<dbReference type="EMBL" id="JAUEPR010000110">
    <property type="protein sequence ID" value="KAK0463375.1"/>
    <property type="molecule type" value="Genomic_DNA"/>
</dbReference>
<dbReference type="SMART" id="SM00320">
    <property type="entry name" value="WD40"/>
    <property type="match status" value="1"/>
</dbReference>
<evidence type="ECO:0000313" key="6">
    <source>
        <dbReference type="Proteomes" id="UP001175227"/>
    </source>
</evidence>
<dbReference type="Proteomes" id="UP001175227">
    <property type="component" value="Unassembled WGS sequence"/>
</dbReference>
<dbReference type="InterPro" id="IPR036322">
    <property type="entry name" value="WD40_repeat_dom_sf"/>
</dbReference>
<feature type="repeat" description="WD" evidence="3">
    <location>
        <begin position="13"/>
        <end position="54"/>
    </location>
</feature>
<dbReference type="PANTHER" id="PTHR15574">
    <property type="entry name" value="WD REPEAT DOMAIN-CONTAINING FAMILY"/>
    <property type="match status" value="1"/>
</dbReference>
<organism evidence="5 6">
    <name type="scientific">Armillaria novae-zelandiae</name>
    <dbReference type="NCBI Taxonomy" id="153914"/>
    <lineage>
        <taxon>Eukaryota</taxon>
        <taxon>Fungi</taxon>
        <taxon>Dikarya</taxon>
        <taxon>Basidiomycota</taxon>
        <taxon>Agaricomycotina</taxon>
        <taxon>Agaricomycetes</taxon>
        <taxon>Agaricomycetidae</taxon>
        <taxon>Agaricales</taxon>
        <taxon>Marasmiineae</taxon>
        <taxon>Physalacriaceae</taxon>
        <taxon>Armillaria</taxon>
    </lineage>
</organism>
<comment type="caution">
    <text evidence="5">The sequence shown here is derived from an EMBL/GenBank/DDBJ whole genome shotgun (WGS) entry which is preliminary data.</text>
</comment>
<keyword evidence="6" id="KW-1185">Reference proteome</keyword>
<dbReference type="GO" id="GO:0080008">
    <property type="term" value="C:Cul4-RING E3 ubiquitin ligase complex"/>
    <property type="evidence" value="ECO:0007669"/>
    <property type="project" value="TreeGrafter"/>
</dbReference>
<evidence type="ECO:0000256" key="2">
    <source>
        <dbReference type="ARBA" id="ARBA00022737"/>
    </source>
</evidence>
<sequence length="369" mass="41870">MSQMLRYKLVNRLKGHRGVINALVFLADGTKLLSGADDQTVRYWDLDKGECIQELRDERWGQIMALNTYQHDQSMFLFVGTGRGVVSIFPLSNQTEEFITQAIATSAVFKMNNSIKVQALDVKNDRFIVSSHSGIMKMYDILDGHTLCIDATSTGLEHPPNTLSTRKLQGTNGSAKLSPNQRVMAVHNLNSGHFDIYNPFNTEQPITSLTVSEGSNLLGHLMKYCSFAEEELRPAHTSRLSGIIMTAALYIQWWSVTLSTQDQHFIASGESQERPAIRVWSKPSDQKYVVDCLARWIEETEDAQALERSQKAKEEQEVQEARKQEISMQKHQLETLSHTVYITLSVVFFHSPWCSLYICLALLDRCLYL</sequence>
<name>A0AA39NCZ8_9AGAR</name>
<dbReference type="AlphaFoldDB" id="A0AA39NCZ8"/>
<dbReference type="PROSITE" id="PS50082">
    <property type="entry name" value="WD_REPEATS_2"/>
    <property type="match status" value="1"/>
</dbReference>
<dbReference type="SUPFAM" id="SSF50978">
    <property type="entry name" value="WD40 repeat-like"/>
    <property type="match status" value="1"/>
</dbReference>
<keyword evidence="1 3" id="KW-0853">WD repeat</keyword>
<proteinExistence type="predicted"/>
<keyword evidence="4" id="KW-0175">Coiled coil</keyword>
<evidence type="ECO:0000256" key="4">
    <source>
        <dbReference type="SAM" id="Coils"/>
    </source>
</evidence>
<dbReference type="GO" id="GO:0005737">
    <property type="term" value="C:cytoplasm"/>
    <property type="evidence" value="ECO:0007669"/>
    <property type="project" value="TreeGrafter"/>
</dbReference>
<keyword evidence="2" id="KW-0677">Repeat</keyword>